<dbReference type="AlphaFoldDB" id="A0A178Z7Q6"/>
<dbReference type="RefSeq" id="XP_018689109.1">
    <property type="nucleotide sequence ID" value="XM_018841400.1"/>
</dbReference>
<evidence type="ECO:0000313" key="11">
    <source>
        <dbReference type="Proteomes" id="UP000078343"/>
    </source>
</evidence>
<evidence type="ECO:0000259" key="9">
    <source>
        <dbReference type="PROSITE" id="PS50011"/>
    </source>
</evidence>
<comment type="catalytic activity">
    <reaction evidence="8">
        <text>L-seryl-[protein] + ATP = O-phospho-L-seryl-[protein] + ADP + H(+)</text>
        <dbReference type="Rhea" id="RHEA:17989"/>
        <dbReference type="Rhea" id="RHEA-COMP:9863"/>
        <dbReference type="Rhea" id="RHEA-COMP:11604"/>
        <dbReference type="ChEBI" id="CHEBI:15378"/>
        <dbReference type="ChEBI" id="CHEBI:29999"/>
        <dbReference type="ChEBI" id="CHEBI:30616"/>
        <dbReference type="ChEBI" id="CHEBI:83421"/>
        <dbReference type="ChEBI" id="CHEBI:456216"/>
        <dbReference type="EC" id="2.7.11.1"/>
    </reaction>
</comment>
<dbReference type="Pfam" id="PF00069">
    <property type="entry name" value="Pkinase"/>
    <property type="match status" value="1"/>
</dbReference>
<dbReference type="OrthoDB" id="4161460at2759"/>
<evidence type="ECO:0000256" key="8">
    <source>
        <dbReference type="ARBA" id="ARBA00048679"/>
    </source>
</evidence>
<dbReference type="PANTHER" id="PTHR43671">
    <property type="entry name" value="SERINE/THREONINE-PROTEIN KINASE NEK"/>
    <property type="match status" value="1"/>
</dbReference>
<evidence type="ECO:0000256" key="6">
    <source>
        <dbReference type="ARBA" id="ARBA00022840"/>
    </source>
</evidence>
<dbReference type="GeneID" id="30014062"/>
<evidence type="ECO:0000256" key="2">
    <source>
        <dbReference type="ARBA" id="ARBA00022527"/>
    </source>
</evidence>
<comment type="catalytic activity">
    <reaction evidence="7">
        <text>L-threonyl-[protein] + ATP = O-phospho-L-threonyl-[protein] + ADP + H(+)</text>
        <dbReference type="Rhea" id="RHEA:46608"/>
        <dbReference type="Rhea" id="RHEA-COMP:11060"/>
        <dbReference type="Rhea" id="RHEA-COMP:11605"/>
        <dbReference type="ChEBI" id="CHEBI:15378"/>
        <dbReference type="ChEBI" id="CHEBI:30013"/>
        <dbReference type="ChEBI" id="CHEBI:30616"/>
        <dbReference type="ChEBI" id="CHEBI:61977"/>
        <dbReference type="ChEBI" id="CHEBI:456216"/>
        <dbReference type="EC" id="2.7.11.1"/>
    </reaction>
</comment>
<evidence type="ECO:0000256" key="1">
    <source>
        <dbReference type="ARBA" id="ARBA00012513"/>
    </source>
</evidence>
<dbReference type="EC" id="2.7.11.1" evidence="1"/>
<dbReference type="SUPFAM" id="SSF56112">
    <property type="entry name" value="Protein kinase-like (PK-like)"/>
    <property type="match status" value="1"/>
</dbReference>
<keyword evidence="4" id="KW-0547">Nucleotide-binding</keyword>
<keyword evidence="3" id="KW-0808">Transferase</keyword>
<protein>
    <recommendedName>
        <fullName evidence="1">non-specific serine/threonine protein kinase</fullName>
        <ecNumber evidence="1">2.7.11.1</ecNumber>
    </recommendedName>
</protein>
<evidence type="ECO:0000256" key="4">
    <source>
        <dbReference type="ARBA" id="ARBA00022741"/>
    </source>
</evidence>
<dbReference type="Gene3D" id="1.10.510.10">
    <property type="entry name" value="Transferase(Phosphotransferase) domain 1"/>
    <property type="match status" value="1"/>
</dbReference>
<feature type="domain" description="Protein kinase" evidence="9">
    <location>
        <begin position="352"/>
        <end position="709"/>
    </location>
</feature>
<proteinExistence type="predicted"/>
<dbReference type="InterPro" id="IPR000719">
    <property type="entry name" value="Prot_kinase_dom"/>
</dbReference>
<name>A0A178Z7Q6_9EURO</name>
<evidence type="ECO:0000313" key="10">
    <source>
        <dbReference type="EMBL" id="OAP55742.1"/>
    </source>
</evidence>
<dbReference type="STRING" id="1367422.A0A178Z7Q6"/>
<sequence>MATAQAALPAVGELTPLANAGTVLATFAGLLKQLRDLENRLDWKDNETDRSKLIGVMQCLSLQRNSFEDAAVDLLCDVAPSADISTFFTALGDLQWQEAEVQVRARKRLGIHVEAYCGTCTTILGGLDNIKNIVNGITPPDTMSEWGDMDPNLVRTEACMSDLLGHQNSEVIAGLTRHNHELRTLLDHGNNSRKDGIQAANAVIQTILSLTADTSPAAAKQLAELCQQIREADKAQQRSFQTCLSESSPCGAASTTPYETRSTLRLRWAINHLADVAGFQPQMCCWPACSSKSPFPSLSTFLSHIVICQDVDKAQYACLRRLERAWYDNRCAWGLQFSSSSSSQMQGPWLRSELRWPFEDGEFGNRESPPELEAERKPLDPASEKAEVDIARYKGVVLARKRMRWTNPHQLRIFKEESQTLRRLNHCHVIQIFGSYTKHHDYTLLLYPYCEYTLSRFMEENCQAGSTEDELKCPELLRDRLYLESFFPCLAQALMYIHTNTTRHADIKPANILIKESLAKVEDGRRYHVYIADFGSASTYACLSRTKSFAKSTPKYCAPELAPDPATEDPANTLEWGRAADVFSLGCVFAEMLTVLACEEVVTFDTFRWDVDDVDESFCGKLPRVREWLQRLRKFADQEPSAEKGPLRDYWYRRGRDQAFASWKDTFLATINITASMLCEQQDGRPKIAEVVKRLDVDDCCNREVIPLFACVGVELRRR</sequence>
<dbReference type="PROSITE" id="PS50011">
    <property type="entry name" value="PROTEIN_KINASE_DOM"/>
    <property type="match status" value="1"/>
</dbReference>
<keyword evidence="6" id="KW-0067">ATP-binding</keyword>
<dbReference type="GO" id="GO:0004674">
    <property type="term" value="F:protein serine/threonine kinase activity"/>
    <property type="evidence" value="ECO:0007669"/>
    <property type="project" value="UniProtKB-KW"/>
</dbReference>
<dbReference type="Proteomes" id="UP000078343">
    <property type="component" value="Unassembled WGS sequence"/>
</dbReference>
<evidence type="ECO:0000256" key="7">
    <source>
        <dbReference type="ARBA" id="ARBA00047899"/>
    </source>
</evidence>
<keyword evidence="5" id="KW-0418">Kinase</keyword>
<dbReference type="SMART" id="SM00220">
    <property type="entry name" value="S_TKc"/>
    <property type="match status" value="1"/>
</dbReference>
<organism evidence="10 11">
    <name type="scientific">Fonsecaea erecta</name>
    <dbReference type="NCBI Taxonomy" id="1367422"/>
    <lineage>
        <taxon>Eukaryota</taxon>
        <taxon>Fungi</taxon>
        <taxon>Dikarya</taxon>
        <taxon>Ascomycota</taxon>
        <taxon>Pezizomycotina</taxon>
        <taxon>Eurotiomycetes</taxon>
        <taxon>Chaetothyriomycetidae</taxon>
        <taxon>Chaetothyriales</taxon>
        <taxon>Herpotrichiellaceae</taxon>
        <taxon>Fonsecaea</taxon>
    </lineage>
</organism>
<gene>
    <name evidence="10" type="ORF">AYL99_09894</name>
</gene>
<accession>A0A178Z7Q6</accession>
<dbReference type="InterPro" id="IPR011009">
    <property type="entry name" value="Kinase-like_dom_sf"/>
</dbReference>
<dbReference type="PANTHER" id="PTHR43671:SF98">
    <property type="entry name" value="SERINE_THREONINE-PROTEIN KINASE NEK11"/>
    <property type="match status" value="1"/>
</dbReference>
<dbReference type="EMBL" id="LVYI01000010">
    <property type="protein sequence ID" value="OAP55742.1"/>
    <property type="molecule type" value="Genomic_DNA"/>
</dbReference>
<keyword evidence="11" id="KW-1185">Reference proteome</keyword>
<dbReference type="InterPro" id="IPR050660">
    <property type="entry name" value="NEK_Ser/Thr_kinase"/>
</dbReference>
<evidence type="ECO:0000256" key="5">
    <source>
        <dbReference type="ARBA" id="ARBA00022777"/>
    </source>
</evidence>
<dbReference type="GO" id="GO:0005524">
    <property type="term" value="F:ATP binding"/>
    <property type="evidence" value="ECO:0007669"/>
    <property type="project" value="UniProtKB-KW"/>
</dbReference>
<reference evidence="10 11" key="1">
    <citation type="submission" date="2016-04" db="EMBL/GenBank/DDBJ databases">
        <title>Draft genome of Fonsecaea erecta CBS 125763.</title>
        <authorList>
            <person name="Weiss V.A."/>
            <person name="Vicente V.A."/>
            <person name="Raittz R.T."/>
            <person name="Moreno L.F."/>
            <person name="De Souza E.M."/>
            <person name="Pedrosa F.O."/>
            <person name="Steffens M.B."/>
            <person name="Faoro H."/>
            <person name="Tadra-Sfeir M.Z."/>
            <person name="Najafzadeh M.J."/>
            <person name="Felipe M.S."/>
            <person name="Teixeira M."/>
            <person name="Sun J."/>
            <person name="Xi L."/>
            <person name="Gomes R."/>
            <person name="De Azevedo C.M."/>
            <person name="Salgado C.G."/>
            <person name="Da Silva M.B."/>
            <person name="Nascimento M.F."/>
            <person name="Queiroz-Telles F."/>
            <person name="Attili D.S."/>
            <person name="Gorbushina A."/>
        </authorList>
    </citation>
    <scope>NUCLEOTIDE SEQUENCE [LARGE SCALE GENOMIC DNA]</scope>
    <source>
        <strain evidence="10 11">CBS 125763</strain>
    </source>
</reference>
<evidence type="ECO:0000256" key="3">
    <source>
        <dbReference type="ARBA" id="ARBA00022679"/>
    </source>
</evidence>
<dbReference type="CDD" id="cd00180">
    <property type="entry name" value="PKc"/>
    <property type="match status" value="1"/>
</dbReference>
<comment type="caution">
    <text evidence="10">The sequence shown here is derived from an EMBL/GenBank/DDBJ whole genome shotgun (WGS) entry which is preliminary data.</text>
</comment>
<keyword evidence="2" id="KW-0723">Serine/threonine-protein kinase</keyword>